<proteinExistence type="predicted"/>
<dbReference type="AlphaFoldDB" id="A0A1M6TI57"/>
<organism evidence="2 3">
    <name type="scientific">Hymenobacter psychrotolerans DSM 18569</name>
    <dbReference type="NCBI Taxonomy" id="1121959"/>
    <lineage>
        <taxon>Bacteria</taxon>
        <taxon>Pseudomonadati</taxon>
        <taxon>Bacteroidota</taxon>
        <taxon>Cytophagia</taxon>
        <taxon>Cytophagales</taxon>
        <taxon>Hymenobacteraceae</taxon>
        <taxon>Hymenobacter</taxon>
    </lineage>
</organism>
<gene>
    <name evidence="2" type="ORF">SAMN02746009_01126</name>
</gene>
<dbReference type="PROSITE" id="PS51257">
    <property type="entry name" value="PROKAR_LIPOPROTEIN"/>
    <property type="match status" value="1"/>
</dbReference>
<dbReference type="Proteomes" id="UP000183947">
    <property type="component" value="Unassembled WGS sequence"/>
</dbReference>
<protein>
    <recommendedName>
        <fullName evidence="4">WD40-like Beta Propeller Repeat</fullName>
    </recommendedName>
</protein>
<dbReference type="PANTHER" id="PTHR36842:SF1">
    <property type="entry name" value="PROTEIN TOLB"/>
    <property type="match status" value="1"/>
</dbReference>
<keyword evidence="1" id="KW-0732">Signal</keyword>
<feature type="chain" id="PRO_5012341827" description="WD40-like Beta Propeller Repeat" evidence="1">
    <location>
        <begin position="21"/>
        <end position="325"/>
    </location>
</feature>
<evidence type="ECO:0000313" key="2">
    <source>
        <dbReference type="EMBL" id="SHK56675.1"/>
    </source>
</evidence>
<accession>A0A1M6TI57</accession>
<sequence length="325" mass="35865">MKTYFLFKGLLLVGVCGLLAGCDKDNSGPCGCPELKLVPNALEEYPTRSPRFGYARPYFNPENSREVIFFKRDEQDPGVAGIWKTNLDTKRQTQVLAGNDIFLQLRWGPQGWLALSKNHQVWKVKSTGDSLTQLTYGVPHYQPQWSPDGQRLVCWQDGPTAAAQGLVFLDRKGGARTAPAEPLKGYAEGWSSDGTKLLLQHTADGVFGLGVYTFASNKVDLIVPVDIKAGHGGIHGAAWLPNGNGFVWSSDLGLFRTDLASRRTVTLHTGCSGRIYIHPSISSDGRTLIVERVDRHAEDNGRAIYGETNLWTMDLDGNNQRKVEF</sequence>
<evidence type="ECO:0000313" key="3">
    <source>
        <dbReference type="Proteomes" id="UP000183947"/>
    </source>
</evidence>
<dbReference type="PANTHER" id="PTHR36842">
    <property type="entry name" value="PROTEIN TOLB HOMOLOG"/>
    <property type="match status" value="1"/>
</dbReference>
<dbReference type="InterPro" id="IPR011042">
    <property type="entry name" value="6-blade_b-propeller_TolB-like"/>
</dbReference>
<evidence type="ECO:0008006" key="4">
    <source>
        <dbReference type="Google" id="ProtNLM"/>
    </source>
</evidence>
<dbReference type="SUPFAM" id="SSF69304">
    <property type="entry name" value="Tricorn protease N-terminal domain"/>
    <property type="match status" value="1"/>
</dbReference>
<name>A0A1M6TI57_9BACT</name>
<dbReference type="STRING" id="1121959.SAMN02746009_01126"/>
<dbReference type="EMBL" id="FRAS01000004">
    <property type="protein sequence ID" value="SHK56675.1"/>
    <property type="molecule type" value="Genomic_DNA"/>
</dbReference>
<keyword evidence="3" id="KW-1185">Reference proteome</keyword>
<feature type="signal peptide" evidence="1">
    <location>
        <begin position="1"/>
        <end position="20"/>
    </location>
</feature>
<dbReference type="Gene3D" id="2.120.10.30">
    <property type="entry name" value="TolB, C-terminal domain"/>
    <property type="match status" value="2"/>
</dbReference>
<evidence type="ECO:0000256" key="1">
    <source>
        <dbReference type="SAM" id="SignalP"/>
    </source>
</evidence>
<reference evidence="3" key="1">
    <citation type="submission" date="2016-11" db="EMBL/GenBank/DDBJ databases">
        <authorList>
            <person name="Varghese N."/>
            <person name="Submissions S."/>
        </authorList>
    </citation>
    <scope>NUCLEOTIDE SEQUENCE [LARGE SCALE GENOMIC DNA]</scope>
    <source>
        <strain evidence="3">DSM 18569</strain>
    </source>
</reference>